<dbReference type="AlphaFoldDB" id="A0A942U3T5"/>
<proteinExistence type="inferred from homology"/>
<dbReference type="Pfam" id="PF08281">
    <property type="entry name" value="Sigma70_r4_2"/>
    <property type="match status" value="1"/>
</dbReference>
<dbReference type="EMBL" id="JAGYPF010000002">
    <property type="protein sequence ID" value="MBS4212705.1"/>
    <property type="molecule type" value="Genomic_DNA"/>
</dbReference>
<evidence type="ECO:0000256" key="4">
    <source>
        <dbReference type="ARBA" id="ARBA00023125"/>
    </source>
</evidence>
<sequence>MESFEQLAEQYQPMIHKIIYSLHLYTNKEEFYQHGLIALWEASQRFNPEKGNFTNYAYTFIRCRLLEELGKMARANERYVCKEGEFWGTVPDWQPNRTLENEILLSYCEVLTPHQQKWLLYTIHDGLSVKEIAEKEKVSVSAVKQWRMGARGKLREQVKN</sequence>
<dbReference type="InterPro" id="IPR013324">
    <property type="entry name" value="RNA_pol_sigma_r3/r4-like"/>
</dbReference>
<evidence type="ECO:0000256" key="5">
    <source>
        <dbReference type="ARBA" id="ARBA00023163"/>
    </source>
</evidence>
<protein>
    <submittedName>
        <fullName evidence="8">Sigma-70 family RNA polymerase sigma factor</fullName>
    </submittedName>
</protein>
<gene>
    <name evidence="8" type="ORF">KHA99_09620</name>
</gene>
<dbReference type="InterPro" id="IPR013325">
    <property type="entry name" value="RNA_pol_sigma_r2"/>
</dbReference>
<dbReference type="Pfam" id="PF04542">
    <property type="entry name" value="Sigma70_r2"/>
    <property type="match status" value="1"/>
</dbReference>
<feature type="domain" description="RNA polymerase sigma factor 70 region 4 type 2" evidence="7">
    <location>
        <begin position="107"/>
        <end position="154"/>
    </location>
</feature>
<organism evidence="8 9">
    <name type="scientific">Neobacillus rhizophilus</name>
    <dbReference type="NCBI Taxonomy" id="2833579"/>
    <lineage>
        <taxon>Bacteria</taxon>
        <taxon>Bacillati</taxon>
        <taxon>Bacillota</taxon>
        <taxon>Bacilli</taxon>
        <taxon>Bacillales</taxon>
        <taxon>Bacillaceae</taxon>
        <taxon>Neobacillus</taxon>
    </lineage>
</organism>
<dbReference type="PANTHER" id="PTHR43133:SF8">
    <property type="entry name" value="RNA POLYMERASE SIGMA FACTOR HI_1459-RELATED"/>
    <property type="match status" value="1"/>
</dbReference>
<dbReference type="InterPro" id="IPR039425">
    <property type="entry name" value="RNA_pol_sigma-70-like"/>
</dbReference>
<dbReference type="GO" id="GO:0016987">
    <property type="term" value="F:sigma factor activity"/>
    <property type="evidence" value="ECO:0007669"/>
    <property type="project" value="UniProtKB-KW"/>
</dbReference>
<dbReference type="Gene3D" id="1.10.10.10">
    <property type="entry name" value="Winged helix-like DNA-binding domain superfamily/Winged helix DNA-binding domain"/>
    <property type="match status" value="1"/>
</dbReference>
<dbReference type="InterPro" id="IPR036388">
    <property type="entry name" value="WH-like_DNA-bd_sf"/>
</dbReference>
<evidence type="ECO:0000256" key="1">
    <source>
        <dbReference type="ARBA" id="ARBA00010641"/>
    </source>
</evidence>
<dbReference type="InterPro" id="IPR007627">
    <property type="entry name" value="RNA_pol_sigma70_r2"/>
</dbReference>
<name>A0A942U3T5_9BACI</name>
<evidence type="ECO:0000259" key="7">
    <source>
        <dbReference type="Pfam" id="PF08281"/>
    </source>
</evidence>
<dbReference type="InterPro" id="IPR014284">
    <property type="entry name" value="RNA_pol_sigma-70_dom"/>
</dbReference>
<dbReference type="Proteomes" id="UP000679749">
    <property type="component" value="Unassembled WGS sequence"/>
</dbReference>
<evidence type="ECO:0000256" key="2">
    <source>
        <dbReference type="ARBA" id="ARBA00023015"/>
    </source>
</evidence>
<dbReference type="NCBIfam" id="TIGR02937">
    <property type="entry name" value="sigma70-ECF"/>
    <property type="match status" value="1"/>
</dbReference>
<dbReference type="InterPro" id="IPR013249">
    <property type="entry name" value="RNA_pol_sigma70_r4_t2"/>
</dbReference>
<keyword evidence="9" id="KW-1185">Reference proteome</keyword>
<feature type="domain" description="RNA polymerase sigma-70 region 2" evidence="6">
    <location>
        <begin position="7"/>
        <end position="71"/>
    </location>
</feature>
<evidence type="ECO:0000313" key="8">
    <source>
        <dbReference type="EMBL" id="MBS4212705.1"/>
    </source>
</evidence>
<keyword evidence="4" id="KW-0238">DNA-binding</keyword>
<keyword evidence="3" id="KW-0731">Sigma factor</keyword>
<evidence type="ECO:0000259" key="6">
    <source>
        <dbReference type="Pfam" id="PF04542"/>
    </source>
</evidence>
<dbReference type="SUPFAM" id="SSF88659">
    <property type="entry name" value="Sigma3 and sigma4 domains of RNA polymerase sigma factors"/>
    <property type="match status" value="1"/>
</dbReference>
<accession>A0A942U3T5</accession>
<evidence type="ECO:0000313" key="9">
    <source>
        <dbReference type="Proteomes" id="UP000679749"/>
    </source>
</evidence>
<keyword evidence="2" id="KW-0805">Transcription regulation</keyword>
<comment type="similarity">
    <text evidence="1">Belongs to the sigma-70 factor family. ECF subfamily.</text>
</comment>
<dbReference type="SUPFAM" id="SSF88946">
    <property type="entry name" value="Sigma2 domain of RNA polymerase sigma factors"/>
    <property type="match status" value="1"/>
</dbReference>
<keyword evidence="5" id="KW-0804">Transcription</keyword>
<dbReference type="GO" id="GO:0003677">
    <property type="term" value="F:DNA binding"/>
    <property type="evidence" value="ECO:0007669"/>
    <property type="project" value="UniProtKB-KW"/>
</dbReference>
<dbReference type="RefSeq" id="WP_213117968.1">
    <property type="nucleotide sequence ID" value="NZ_JAGYPF010000002.1"/>
</dbReference>
<dbReference type="Gene3D" id="1.10.1740.10">
    <property type="match status" value="1"/>
</dbReference>
<dbReference type="GO" id="GO:0006352">
    <property type="term" value="P:DNA-templated transcription initiation"/>
    <property type="evidence" value="ECO:0007669"/>
    <property type="project" value="InterPro"/>
</dbReference>
<comment type="caution">
    <text evidence="8">The sequence shown here is derived from an EMBL/GenBank/DDBJ whole genome shotgun (WGS) entry which is preliminary data.</text>
</comment>
<reference evidence="8" key="1">
    <citation type="submission" date="2021-05" db="EMBL/GenBank/DDBJ databases">
        <title>Novel Bacillus species.</title>
        <authorList>
            <person name="Liu G."/>
        </authorList>
    </citation>
    <scope>NUCLEOTIDE SEQUENCE</scope>
    <source>
        <strain evidence="8">FJAT-49825</strain>
    </source>
</reference>
<dbReference type="PANTHER" id="PTHR43133">
    <property type="entry name" value="RNA POLYMERASE ECF-TYPE SIGMA FACTO"/>
    <property type="match status" value="1"/>
</dbReference>
<evidence type="ECO:0000256" key="3">
    <source>
        <dbReference type="ARBA" id="ARBA00023082"/>
    </source>
</evidence>